<dbReference type="SMART" id="SM01126">
    <property type="entry name" value="DDE_Tnp_IS1595"/>
    <property type="match status" value="1"/>
</dbReference>
<dbReference type="NCBIfam" id="NF033547">
    <property type="entry name" value="transpos_IS1595"/>
    <property type="match status" value="1"/>
</dbReference>
<evidence type="ECO:0000313" key="2">
    <source>
        <dbReference type="EMBL" id="GBN14656.1"/>
    </source>
</evidence>
<gene>
    <name evidence="2" type="ORF">AVEN_236481_1</name>
</gene>
<feature type="domain" description="ISXO2-like transposase" evidence="1">
    <location>
        <begin position="169"/>
        <end position="309"/>
    </location>
</feature>
<dbReference type="InterPro" id="IPR053164">
    <property type="entry name" value="IS1016-like_transposase"/>
</dbReference>
<dbReference type="Pfam" id="PF12762">
    <property type="entry name" value="DDE_Tnp_IS1595"/>
    <property type="match status" value="1"/>
</dbReference>
<keyword evidence="3" id="KW-1185">Reference proteome</keyword>
<sequence length="337" mass="38961">MSSILSVVEKFQGLLEENLKFKFSSGRMTLGKCGVPNRLFIFHLCQNQKLFSDFLQEAGLIKGVFVCEKCNSEMKIRAKKNSSDGLMWVCRKKTAGKECGIQKSIRHGSWFSSSRLRMEEVFFLTYELVRGTKSEDIQEEYFLSSTTLADWRQFVNETILDYIELNSEKIGGIDKIVEVGESKFGKRKYHKGHAVEGQWVFGGVERGSGKIFLVAVHDRTRDTLVGVIKQWIEPGTAIYSDSWESYDCLDTEGFQHLKVNHGVTFVNPDTGCHTKTIESTWRHVKSTLPSHNRQMDFKFYLAYYLYIKSCKEQKVDCFNKYLEIIRDENWAEKKFSV</sequence>
<evidence type="ECO:0000313" key="3">
    <source>
        <dbReference type="Proteomes" id="UP000499080"/>
    </source>
</evidence>
<reference evidence="2 3" key="1">
    <citation type="journal article" date="2019" name="Sci. Rep.">
        <title>Orb-weaving spider Araneus ventricosus genome elucidates the spidroin gene catalogue.</title>
        <authorList>
            <person name="Kono N."/>
            <person name="Nakamura H."/>
            <person name="Ohtoshi R."/>
            <person name="Moran D.A.P."/>
            <person name="Shinohara A."/>
            <person name="Yoshida Y."/>
            <person name="Fujiwara M."/>
            <person name="Mori M."/>
            <person name="Tomita M."/>
            <person name="Arakawa K."/>
        </authorList>
    </citation>
    <scope>NUCLEOTIDE SEQUENCE [LARGE SCALE GENOMIC DNA]</scope>
</reference>
<name>A0A4Y2LM82_ARAVE</name>
<comment type="caution">
    <text evidence="2">The sequence shown here is derived from an EMBL/GenBank/DDBJ whole genome shotgun (WGS) entry which is preliminary data.</text>
</comment>
<dbReference type="PANTHER" id="PTHR47163">
    <property type="entry name" value="DDE_TNP_IS1595 DOMAIN-CONTAINING PROTEIN"/>
    <property type="match status" value="1"/>
</dbReference>
<protein>
    <recommendedName>
        <fullName evidence="1">ISXO2-like transposase domain-containing protein</fullName>
    </recommendedName>
</protein>
<dbReference type="PANTHER" id="PTHR47163:SF2">
    <property type="entry name" value="SI:DKEY-17M8.2"/>
    <property type="match status" value="1"/>
</dbReference>
<proteinExistence type="predicted"/>
<organism evidence="2 3">
    <name type="scientific">Araneus ventricosus</name>
    <name type="common">Orbweaver spider</name>
    <name type="synonym">Epeira ventricosa</name>
    <dbReference type="NCBI Taxonomy" id="182803"/>
    <lineage>
        <taxon>Eukaryota</taxon>
        <taxon>Metazoa</taxon>
        <taxon>Ecdysozoa</taxon>
        <taxon>Arthropoda</taxon>
        <taxon>Chelicerata</taxon>
        <taxon>Arachnida</taxon>
        <taxon>Araneae</taxon>
        <taxon>Araneomorphae</taxon>
        <taxon>Entelegynae</taxon>
        <taxon>Araneoidea</taxon>
        <taxon>Araneidae</taxon>
        <taxon>Araneus</taxon>
    </lineage>
</organism>
<dbReference type="AlphaFoldDB" id="A0A4Y2LM82"/>
<dbReference type="Proteomes" id="UP000499080">
    <property type="component" value="Unassembled WGS sequence"/>
</dbReference>
<accession>A0A4Y2LM82</accession>
<dbReference type="InterPro" id="IPR024445">
    <property type="entry name" value="Tnp_ISXO2-like"/>
</dbReference>
<evidence type="ECO:0000259" key="1">
    <source>
        <dbReference type="SMART" id="SM01126"/>
    </source>
</evidence>
<dbReference type="OrthoDB" id="10052789at2759"/>
<dbReference type="EMBL" id="BGPR01005930">
    <property type="protein sequence ID" value="GBN14656.1"/>
    <property type="molecule type" value="Genomic_DNA"/>
</dbReference>